<evidence type="ECO:0000256" key="4">
    <source>
        <dbReference type="ARBA" id="ARBA00023242"/>
    </source>
</evidence>
<keyword evidence="7" id="KW-1185">Reference proteome</keyword>
<dbReference type="EMBL" id="JAPQKS010000006">
    <property type="protein sequence ID" value="KAJ5223294.1"/>
    <property type="molecule type" value="Genomic_DNA"/>
</dbReference>
<organism evidence="6 7">
    <name type="scientific">Penicillium chermesinum</name>
    <dbReference type="NCBI Taxonomy" id="63820"/>
    <lineage>
        <taxon>Eukaryota</taxon>
        <taxon>Fungi</taxon>
        <taxon>Dikarya</taxon>
        <taxon>Ascomycota</taxon>
        <taxon>Pezizomycotina</taxon>
        <taxon>Eurotiomycetes</taxon>
        <taxon>Eurotiomycetidae</taxon>
        <taxon>Eurotiales</taxon>
        <taxon>Aspergillaceae</taxon>
        <taxon>Penicillium</taxon>
    </lineage>
</organism>
<keyword evidence="2" id="KW-0238">DNA-binding</keyword>
<dbReference type="SUPFAM" id="SSF57701">
    <property type="entry name" value="Zn2/Cys6 DNA-binding domain"/>
    <property type="match status" value="1"/>
</dbReference>
<dbReference type="Pfam" id="PF00172">
    <property type="entry name" value="Zn_clus"/>
    <property type="match status" value="1"/>
</dbReference>
<name>A0A9W9TI32_9EURO</name>
<reference evidence="6" key="1">
    <citation type="submission" date="2022-11" db="EMBL/GenBank/DDBJ databases">
        <authorList>
            <person name="Petersen C."/>
        </authorList>
    </citation>
    <scope>NUCLEOTIDE SEQUENCE</scope>
    <source>
        <strain evidence="6">IBT 19713</strain>
    </source>
</reference>
<evidence type="ECO:0000313" key="7">
    <source>
        <dbReference type="Proteomes" id="UP001150941"/>
    </source>
</evidence>
<keyword evidence="1" id="KW-0805">Transcription regulation</keyword>
<dbReference type="GeneID" id="83204435"/>
<evidence type="ECO:0000313" key="6">
    <source>
        <dbReference type="EMBL" id="KAJ5223294.1"/>
    </source>
</evidence>
<accession>A0A9W9TI32</accession>
<gene>
    <name evidence="6" type="ORF">N7468_007836</name>
</gene>
<dbReference type="GO" id="GO:0000981">
    <property type="term" value="F:DNA-binding transcription factor activity, RNA polymerase II-specific"/>
    <property type="evidence" value="ECO:0007669"/>
    <property type="project" value="InterPro"/>
</dbReference>
<evidence type="ECO:0000256" key="2">
    <source>
        <dbReference type="ARBA" id="ARBA00023125"/>
    </source>
</evidence>
<keyword evidence="4" id="KW-0539">Nucleus</keyword>
<dbReference type="InterPro" id="IPR001138">
    <property type="entry name" value="Zn2Cys6_DnaBD"/>
</dbReference>
<evidence type="ECO:0000256" key="3">
    <source>
        <dbReference type="ARBA" id="ARBA00023163"/>
    </source>
</evidence>
<feature type="domain" description="Zn(2)-C6 fungal-type" evidence="5">
    <location>
        <begin position="372"/>
        <end position="405"/>
    </location>
</feature>
<dbReference type="OrthoDB" id="5958943at2759"/>
<keyword evidence="3" id="KW-0804">Transcription</keyword>
<dbReference type="InterPro" id="IPR036864">
    <property type="entry name" value="Zn2-C6_fun-type_DNA-bd_sf"/>
</dbReference>
<evidence type="ECO:0000259" key="5">
    <source>
        <dbReference type="PROSITE" id="PS50048"/>
    </source>
</evidence>
<reference evidence="6" key="2">
    <citation type="journal article" date="2023" name="IMA Fungus">
        <title>Comparative genomic study of the Penicillium genus elucidates a diverse pangenome and 15 lateral gene transfer events.</title>
        <authorList>
            <person name="Petersen C."/>
            <person name="Sorensen T."/>
            <person name="Nielsen M.R."/>
            <person name="Sondergaard T.E."/>
            <person name="Sorensen J.L."/>
            <person name="Fitzpatrick D.A."/>
            <person name="Frisvad J.C."/>
            <person name="Nielsen K.L."/>
        </authorList>
    </citation>
    <scope>NUCLEOTIDE SEQUENCE</scope>
    <source>
        <strain evidence="6">IBT 19713</strain>
    </source>
</reference>
<evidence type="ECO:0000256" key="1">
    <source>
        <dbReference type="ARBA" id="ARBA00023015"/>
    </source>
</evidence>
<proteinExistence type="predicted"/>
<dbReference type="Gene3D" id="4.10.240.10">
    <property type="entry name" value="Zn(2)-C6 fungal-type DNA-binding domain"/>
    <property type="match status" value="1"/>
</dbReference>
<dbReference type="AlphaFoldDB" id="A0A9W9TI32"/>
<dbReference type="SMART" id="SM00066">
    <property type="entry name" value="GAL4"/>
    <property type="match status" value="1"/>
</dbReference>
<comment type="caution">
    <text evidence="6">The sequence shown here is derived from an EMBL/GenBank/DDBJ whole genome shotgun (WGS) entry which is preliminary data.</text>
</comment>
<sequence>MRAFSTESINSIHHKNALVQRAVALVGKAYMTQKNRPLITTRELKSDLRGTVEEFQQELVKSVSRCSSGGPEAILLPACLISIVELLLCDKGASWCSSVHRILALVQQTHYDTRQPTRLERDLNRFLRACDVLISILFHQNIFESPLGNFSAIDMACPDCLDALPETEDERWDLLLQHLGVWGQLQYCTSKREKREALERQYPNFDHTTLGIDLVNFGARLQRTIISYILAYSSGESSHLSLSLLLYHYWALTGISQIFRGSEWQSLGVALPTMNDEMAHEQAVRTFDQIEKSLGNLRLDAIVYVPLLGKIGAELRTIYERQRMVEVIRSFRNQGFAVADEVEQDLRIRWLVLDAQGHVPLNFSWKRRQYSSCEACRKSRLGCDAQRADGPSCSNCARRGKRCVVKWAKEGPKKAASTKGAVVKTPASPASLLSNPIQPANRHQEGRVLHGLLYQVFVNVYEARISDFLESHTSPALSTASPSGKSILAFMVGLDNPDIDCSRKGVGFIHQTTNAAIRAFSLKYLLADKTRPGQGCHYTTIQQESCFKSIWAQGIQAARDAMESQTYQSALTLYIIGLASMSRPTSHKPANFERTCFRAASDHISKLRPYTEHANLGDYGKLGHNVAYLCAALSDNAFQFSLSRGSREPTLFRMNEQIWTNVRDRTHLFHQSFEVIHGMHDPMSKKVLSTVLQHATMFKSMMWWNFHHTDHDRIDLMIHDAVLFNRVYAPLLDMVARDFLLIHPREQLSFVLVTTHFHWAILLLLEEVKELGIAMPVGQSLSELASVRSIVNALNLAQLVNRINAAHPAVLLLDPMPETLTDIMYTTAGSLIRLCGEGQLSLGATQTMLSVIVSALEVIQGVSLKANGALEKIRRDIRNLSIFVREAAHSGLY</sequence>
<dbReference type="GO" id="GO:0003677">
    <property type="term" value="F:DNA binding"/>
    <property type="evidence" value="ECO:0007669"/>
    <property type="project" value="UniProtKB-KW"/>
</dbReference>
<dbReference type="Proteomes" id="UP001150941">
    <property type="component" value="Unassembled WGS sequence"/>
</dbReference>
<protein>
    <recommendedName>
        <fullName evidence="5">Zn(2)-C6 fungal-type domain-containing protein</fullName>
    </recommendedName>
</protein>
<dbReference type="GO" id="GO:0008270">
    <property type="term" value="F:zinc ion binding"/>
    <property type="evidence" value="ECO:0007669"/>
    <property type="project" value="InterPro"/>
</dbReference>
<dbReference type="PROSITE" id="PS00463">
    <property type="entry name" value="ZN2_CY6_FUNGAL_1"/>
    <property type="match status" value="1"/>
</dbReference>
<dbReference type="RefSeq" id="XP_058327477.1">
    <property type="nucleotide sequence ID" value="XM_058477132.1"/>
</dbReference>
<dbReference type="PROSITE" id="PS50048">
    <property type="entry name" value="ZN2_CY6_FUNGAL_2"/>
    <property type="match status" value="1"/>
</dbReference>
<dbReference type="CDD" id="cd00067">
    <property type="entry name" value="GAL4"/>
    <property type="match status" value="1"/>
</dbReference>